<keyword evidence="1" id="KW-0812">Transmembrane</keyword>
<evidence type="ECO:0000256" key="1">
    <source>
        <dbReference type="SAM" id="Phobius"/>
    </source>
</evidence>
<proteinExistence type="predicted"/>
<organism evidence="2 3">
    <name type="scientific">Methylobacterium goesingense</name>
    <dbReference type="NCBI Taxonomy" id="243690"/>
    <lineage>
        <taxon>Bacteria</taxon>
        <taxon>Pseudomonadati</taxon>
        <taxon>Pseudomonadota</taxon>
        <taxon>Alphaproteobacteria</taxon>
        <taxon>Hyphomicrobiales</taxon>
        <taxon>Methylobacteriaceae</taxon>
        <taxon>Methylobacterium</taxon>
    </lineage>
</organism>
<name>A0ABV2LBN0_9HYPH</name>
<evidence type="ECO:0000313" key="2">
    <source>
        <dbReference type="EMBL" id="MET3694235.1"/>
    </source>
</evidence>
<evidence type="ECO:0000313" key="3">
    <source>
        <dbReference type="Proteomes" id="UP001549145"/>
    </source>
</evidence>
<feature type="transmembrane region" description="Helical" evidence="1">
    <location>
        <begin position="32"/>
        <end position="51"/>
    </location>
</feature>
<dbReference type="EMBL" id="JBEPMM010000013">
    <property type="protein sequence ID" value="MET3694235.1"/>
    <property type="molecule type" value="Genomic_DNA"/>
</dbReference>
<gene>
    <name evidence="2" type="ORF">ABID43_003794</name>
</gene>
<dbReference type="Proteomes" id="UP001549145">
    <property type="component" value="Unassembled WGS sequence"/>
</dbReference>
<comment type="caution">
    <text evidence="2">The sequence shown here is derived from an EMBL/GenBank/DDBJ whole genome shotgun (WGS) entry which is preliminary data.</text>
</comment>
<keyword evidence="1" id="KW-0472">Membrane</keyword>
<accession>A0ABV2LBN0</accession>
<evidence type="ECO:0008006" key="4">
    <source>
        <dbReference type="Google" id="ProtNLM"/>
    </source>
</evidence>
<sequence>MFALSLTCLVSGLGLAAVSRNYPHHSVALERACGTLLIAGLGLLGFGLRLFR</sequence>
<protein>
    <recommendedName>
        <fullName evidence="4">Amino acid transporter</fullName>
    </recommendedName>
</protein>
<keyword evidence="3" id="KW-1185">Reference proteome</keyword>
<reference evidence="2 3" key="1">
    <citation type="submission" date="2024-06" db="EMBL/GenBank/DDBJ databases">
        <title>Genomic Encyclopedia of Type Strains, Phase IV (KMG-IV): sequencing the most valuable type-strain genomes for metagenomic binning, comparative biology and taxonomic classification.</title>
        <authorList>
            <person name="Goeker M."/>
        </authorList>
    </citation>
    <scope>NUCLEOTIDE SEQUENCE [LARGE SCALE GENOMIC DNA]</scope>
    <source>
        <strain evidence="2 3">DSM 21331</strain>
    </source>
</reference>
<keyword evidence="1" id="KW-1133">Transmembrane helix</keyword>